<keyword evidence="1 3" id="KW-0597">Phosphoprotein</keyword>
<feature type="modified residue" description="4-aspartylphosphate" evidence="3">
    <location>
        <position position="55"/>
    </location>
</feature>
<dbReference type="GO" id="GO:0000160">
    <property type="term" value="P:phosphorelay signal transduction system"/>
    <property type="evidence" value="ECO:0007669"/>
    <property type="project" value="InterPro"/>
</dbReference>
<evidence type="ECO:0000256" key="3">
    <source>
        <dbReference type="PROSITE-ProRule" id="PRU00169"/>
    </source>
</evidence>
<gene>
    <name evidence="6" type="ORF">E6H03_09885</name>
</gene>
<feature type="domain" description="Response regulatory" evidence="5">
    <location>
        <begin position="4"/>
        <end position="120"/>
    </location>
</feature>
<evidence type="ECO:0000259" key="5">
    <source>
        <dbReference type="PROSITE" id="PS50110"/>
    </source>
</evidence>
<sequence>MPVRVMLVDDHEIVAAGLRVILQAEHDISVVGKASGVKEAVRRATELKPDVVLMDVKLSDGSGIDATKQIKEACPETQVLMLTVYDDQETVLKAVQAGAIGYVLKDIPPENLIRAIRSVHSDRTMINPVIARKLVERLAATERDAVLFNFRRGPGLTERELDVLKGVAAGLSDKEIALKLFLSEPTVKSHLRSVYQKLRIHNRAQAATYAAKNGLGT</sequence>
<dbReference type="InterPro" id="IPR011006">
    <property type="entry name" value="CheY-like_superfamily"/>
</dbReference>
<dbReference type="GO" id="GO:0003677">
    <property type="term" value="F:DNA binding"/>
    <property type="evidence" value="ECO:0007669"/>
    <property type="project" value="UniProtKB-KW"/>
</dbReference>
<dbReference type="InterPro" id="IPR039420">
    <property type="entry name" value="WalR-like"/>
</dbReference>
<comment type="caution">
    <text evidence="6">The sequence shown here is derived from an EMBL/GenBank/DDBJ whole genome shotgun (WGS) entry which is preliminary data.</text>
</comment>
<dbReference type="InterPro" id="IPR058245">
    <property type="entry name" value="NreC/VraR/RcsB-like_REC"/>
</dbReference>
<dbReference type="PANTHER" id="PTHR43214">
    <property type="entry name" value="TWO-COMPONENT RESPONSE REGULATOR"/>
    <property type="match status" value="1"/>
</dbReference>
<dbReference type="InterPro" id="IPR000792">
    <property type="entry name" value="Tscrpt_reg_LuxR_C"/>
</dbReference>
<dbReference type="SUPFAM" id="SSF46894">
    <property type="entry name" value="C-terminal effector domain of the bipartite response regulators"/>
    <property type="match status" value="1"/>
</dbReference>
<dbReference type="InterPro" id="IPR016032">
    <property type="entry name" value="Sig_transdc_resp-reg_C-effctor"/>
</dbReference>
<dbReference type="Pfam" id="PF00072">
    <property type="entry name" value="Response_reg"/>
    <property type="match status" value="1"/>
</dbReference>
<dbReference type="PANTHER" id="PTHR43214:SF43">
    <property type="entry name" value="TWO-COMPONENT RESPONSE REGULATOR"/>
    <property type="match status" value="1"/>
</dbReference>
<dbReference type="AlphaFoldDB" id="A0A537J7T7"/>
<protein>
    <submittedName>
        <fullName evidence="6">Response regulator transcription factor</fullName>
    </submittedName>
</protein>
<dbReference type="CDD" id="cd17535">
    <property type="entry name" value="REC_NarL-like"/>
    <property type="match status" value="1"/>
</dbReference>
<proteinExistence type="predicted"/>
<feature type="domain" description="HTH luxR-type" evidence="4">
    <location>
        <begin position="149"/>
        <end position="214"/>
    </location>
</feature>
<evidence type="ECO:0000313" key="6">
    <source>
        <dbReference type="EMBL" id="TMI79609.1"/>
    </source>
</evidence>
<dbReference type="Gene3D" id="3.40.50.2300">
    <property type="match status" value="1"/>
</dbReference>
<dbReference type="Proteomes" id="UP000318093">
    <property type="component" value="Unassembled WGS sequence"/>
</dbReference>
<dbReference type="PRINTS" id="PR00038">
    <property type="entry name" value="HTHLUXR"/>
</dbReference>
<dbReference type="GO" id="GO:0006355">
    <property type="term" value="P:regulation of DNA-templated transcription"/>
    <property type="evidence" value="ECO:0007669"/>
    <property type="project" value="InterPro"/>
</dbReference>
<reference evidence="6 7" key="1">
    <citation type="journal article" date="2019" name="Nat. Microbiol.">
        <title>Mediterranean grassland soil C-N compound turnover is dependent on rainfall and depth, and is mediated by genomically divergent microorganisms.</title>
        <authorList>
            <person name="Diamond S."/>
            <person name="Andeer P.F."/>
            <person name="Li Z."/>
            <person name="Crits-Christoph A."/>
            <person name="Burstein D."/>
            <person name="Anantharaman K."/>
            <person name="Lane K.R."/>
            <person name="Thomas B.C."/>
            <person name="Pan C."/>
            <person name="Northen T.R."/>
            <person name="Banfield J.F."/>
        </authorList>
    </citation>
    <scope>NUCLEOTIDE SEQUENCE [LARGE SCALE GENOMIC DNA]</scope>
    <source>
        <strain evidence="6">NP_6</strain>
    </source>
</reference>
<accession>A0A537J7T7</accession>
<evidence type="ECO:0000259" key="4">
    <source>
        <dbReference type="PROSITE" id="PS50043"/>
    </source>
</evidence>
<organism evidence="6 7">
    <name type="scientific">Candidatus Segetimicrobium genomatis</name>
    <dbReference type="NCBI Taxonomy" id="2569760"/>
    <lineage>
        <taxon>Bacteria</taxon>
        <taxon>Bacillati</taxon>
        <taxon>Candidatus Sysuimicrobiota</taxon>
        <taxon>Candidatus Sysuimicrobiia</taxon>
        <taxon>Candidatus Sysuimicrobiales</taxon>
        <taxon>Candidatus Segetimicrobiaceae</taxon>
        <taxon>Candidatus Segetimicrobium</taxon>
    </lineage>
</organism>
<keyword evidence="2" id="KW-0238">DNA-binding</keyword>
<dbReference type="SUPFAM" id="SSF52172">
    <property type="entry name" value="CheY-like"/>
    <property type="match status" value="1"/>
</dbReference>
<dbReference type="PROSITE" id="PS50043">
    <property type="entry name" value="HTH_LUXR_2"/>
    <property type="match status" value="1"/>
</dbReference>
<evidence type="ECO:0000256" key="1">
    <source>
        <dbReference type="ARBA" id="ARBA00022553"/>
    </source>
</evidence>
<evidence type="ECO:0000313" key="7">
    <source>
        <dbReference type="Proteomes" id="UP000318093"/>
    </source>
</evidence>
<dbReference type="EMBL" id="VBAN01000314">
    <property type="protein sequence ID" value="TMI79609.1"/>
    <property type="molecule type" value="Genomic_DNA"/>
</dbReference>
<dbReference type="InterPro" id="IPR001789">
    <property type="entry name" value="Sig_transdc_resp-reg_receiver"/>
</dbReference>
<dbReference type="Pfam" id="PF00196">
    <property type="entry name" value="GerE"/>
    <property type="match status" value="1"/>
</dbReference>
<dbReference type="CDD" id="cd06170">
    <property type="entry name" value="LuxR_C_like"/>
    <property type="match status" value="1"/>
</dbReference>
<dbReference type="SMART" id="SM00421">
    <property type="entry name" value="HTH_LUXR"/>
    <property type="match status" value="1"/>
</dbReference>
<dbReference type="SMART" id="SM00448">
    <property type="entry name" value="REC"/>
    <property type="match status" value="1"/>
</dbReference>
<name>A0A537J7T7_9BACT</name>
<evidence type="ECO:0000256" key="2">
    <source>
        <dbReference type="ARBA" id="ARBA00023125"/>
    </source>
</evidence>
<dbReference type="PROSITE" id="PS50110">
    <property type="entry name" value="RESPONSE_REGULATORY"/>
    <property type="match status" value="1"/>
</dbReference>